<dbReference type="HOGENOM" id="CLU_755830_0_0_9"/>
<keyword evidence="3" id="KW-1185">Reference proteome</keyword>
<protein>
    <submittedName>
        <fullName evidence="2">Uncharacterized protein</fullName>
    </submittedName>
</protein>
<name>A4XHX0_CALS8</name>
<keyword evidence="1" id="KW-1133">Transmembrane helix</keyword>
<evidence type="ECO:0000313" key="2">
    <source>
        <dbReference type="EMBL" id="ABP66505.2"/>
    </source>
</evidence>
<gene>
    <name evidence="2" type="ordered locus">Csac_0889</name>
</gene>
<dbReference type="Proteomes" id="UP000000256">
    <property type="component" value="Chromosome"/>
</dbReference>
<keyword evidence="1" id="KW-0472">Membrane</keyword>
<reference evidence="2 3" key="1">
    <citation type="journal article" date="2008" name="Appl. Environ. Microbiol.">
        <title>Hydrogenomics of the extremely thermophilic bacterium Caldicellulosiruptor saccharolyticus.</title>
        <authorList>
            <person name="van de Werken H.J."/>
            <person name="Verhaart M.R."/>
            <person name="VanFossen A.L."/>
            <person name="Willquist K."/>
            <person name="Lewis D.L."/>
            <person name="Nichols J.D."/>
            <person name="Goorissen H.P."/>
            <person name="Mongodin E.F."/>
            <person name="Nelson K.E."/>
            <person name="van Niel E.W."/>
            <person name="Stams A.J."/>
            <person name="Ward D.E."/>
            <person name="de Vos W.M."/>
            <person name="van der Oost J."/>
            <person name="Kelly R.M."/>
            <person name="Kengen S.W."/>
        </authorList>
    </citation>
    <scope>NUCLEOTIDE SEQUENCE [LARGE SCALE GENOMIC DNA]</scope>
    <source>
        <strain evidence="3">ATCC 43494 / DSM 8903 / Tp8T 6331</strain>
    </source>
</reference>
<sequence length="366" mass="42145">MCRRIKGRGRFKILIFLLLIIIYFVGKVSYIGHAQNTQNISKYDSVLRQTIVKCFESNIPFGAEITVSVTNKNSKLRENVYCKVYVDKINNKYFYEERIKDKYSCLLITGDTIYFKNNIYYKNKSNSFYYYMPIKKLKELTNSDFVINVLTLKSRKDFNQDLKNAILSEKAKFFDQIVVVGGKKLKTKNALITVSQSKMEACTKKFLKENIKKLFSVANIFGRLVGDSVNEVLGDKGDVTGSLDVVTDLLDLVSDDLLEMIPINPVKYNFYIDENDYKTKKIIITYNGNFTTLQITLDNIKFGKDVLFPNPPKEAFKKAEKISFKSYLNPIGFNIGYWDGAIPVYNYLIVNQMLAELDMNGSNFGY</sequence>
<keyword evidence="1" id="KW-0812">Transmembrane</keyword>
<dbReference type="EMBL" id="CP000679">
    <property type="protein sequence ID" value="ABP66505.2"/>
    <property type="molecule type" value="Genomic_DNA"/>
</dbReference>
<evidence type="ECO:0000256" key="1">
    <source>
        <dbReference type="SAM" id="Phobius"/>
    </source>
</evidence>
<evidence type="ECO:0000313" key="3">
    <source>
        <dbReference type="Proteomes" id="UP000000256"/>
    </source>
</evidence>
<feature type="transmembrane region" description="Helical" evidence="1">
    <location>
        <begin position="12"/>
        <end position="32"/>
    </location>
</feature>
<dbReference type="KEGG" id="csc:Csac_0889"/>
<dbReference type="RefSeq" id="WP_011916451.1">
    <property type="nucleotide sequence ID" value="NC_009437.1"/>
</dbReference>
<proteinExistence type="predicted"/>
<dbReference type="AlphaFoldDB" id="A4XHX0"/>
<organism evidence="2 3">
    <name type="scientific">Caldicellulosiruptor saccharolyticus (strain ATCC 43494 / DSM 8903 / Tp8T 6331)</name>
    <dbReference type="NCBI Taxonomy" id="351627"/>
    <lineage>
        <taxon>Bacteria</taxon>
        <taxon>Bacillati</taxon>
        <taxon>Bacillota</taxon>
        <taxon>Bacillota incertae sedis</taxon>
        <taxon>Caldicellulosiruptorales</taxon>
        <taxon>Caldicellulosiruptoraceae</taxon>
        <taxon>Caldicellulosiruptor</taxon>
    </lineage>
</organism>
<accession>A4XHX0</accession>